<reference evidence="1" key="1">
    <citation type="journal article" date="2022" name="Environ. Microbiol.">
        <title>Geoalkalibacter halelectricus SAP #1 sp. nov. possessing extracellular electron transfer and mineral#reducing capabilities from a haloalkaline environment.</title>
        <authorList>
            <person name="Yadav S."/>
            <person name="Singh R."/>
            <person name="Sundharam S.S."/>
            <person name="Chaudhary S."/>
            <person name="Krishnamurthi S."/>
            <person name="Patil S.A."/>
        </authorList>
    </citation>
    <scope>NUCLEOTIDE SEQUENCE</scope>
    <source>
        <strain evidence="1">SAP-1</strain>
    </source>
</reference>
<sequence length="669" mass="74226">MGAWSQELISQGRLPFRRVETYPRLFSPVGEIRPPLVLWINRDSFMAGGIILPVAQNAEEGFALGRASSLALGLTHFVTWGPRRVEFWESGENQPRRLKTLDFAAEGTSPKNQSRWILQQVLEGLKPLAVLGAVAPEDLSPYYLANLCQGPLLITQIELEESFRGARAQAGADCTLPSNHLASCKNLLTLARLLAAMTVDQIPLGVQPEKFERALELAVPYLAPPLLQALQPFAGELPLPHSSAVRFHHLFRRLGQLRWGQNREKASQAVEILWRQHMVKLGLTSPPTHSKVDPGTLLVNPAALRPAASPFQEVHQDPAMHALLALLRDLRGLPAPSEATGNPITYQPNLPPTSIEGTILASPTLLSAAEKELFRLCLRTSWPHRRFHPAPRTPRWIWETVHLLGLAADHARIVLDLPSPALNVELGRPLIEVLTEHFTLRSLEWENQGHLSFHLEKSSAAPGAPLLTQSPSDPDDSLADTAGTPFDALEKALSSWLGEAVEILEVGGEELFCTAPGKRERQIGDAERAGIVARVFADGLPQFPEKYLYAHFRPELQEFTVSGALRIEDAFLGVWELVDGSGHKIQVEGEETAQALVLASHGANRPLRVPRDRHLTAAIVEKYLQDLQALRLALLRETHSRRERPQAARFWAKRIWESLPLPPWELIPE</sequence>
<organism evidence="1 2">
    <name type="scientific">Geoalkalibacter halelectricus</name>
    <dbReference type="NCBI Taxonomy" id="2847045"/>
    <lineage>
        <taxon>Bacteria</taxon>
        <taxon>Pseudomonadati</taxon>
        <taxon>Thermodesulfobacteriota</taxon>
        <taxon>Desulfuromonadia</taxon>
        <taxon>Desulfuromonadales</taxon>
        <taxon>Geoalkalibacteraceae</taxon>
        <taxon>Geoalkalibacter</taxon>
    </lineage>
</organism>
<evidence type="ECO:0000313" key="2">
    <source>
        <dbReference type="Proteomes" id="UP001060414"/>
    </source>
</evidence>
<dbReference type="EMBL" id="CP092109">
    <property type="protein sequence ID" value="UWZ80965.1"/>
    <property type="molecule type" value="Genomic_DNA"/>
</dbReference>
<dbReference type="Proteomes" id="UP001060414">
    <property type="component" value="Chromosome"/>
</dbReference>
<proteinExistence type="predicted"/>
<name>A0ABY5ZST4_9BACT</name>
<keyword evidence="2" id="KW-1185">Reference proteome</keyword>
<protein>
    <submittedName>
        <fullName evidence="1">Uncharacterized protein</fullName>
    </submittedName>
</protein>
<evidence type="ECO:0000313" key="1">
    <source>
        <dbReference type="EMBL" id="UWZ80965.1"/>
    </source>
</evidence>
<dbReference type="RefSeq" id="WP_260749333.1">
    <property type="nucleotide sequence ID" value="NZ_CP092109.1"/>
</dbReference>
<gene>
    <name evidence="1" type="ORF">L9S41_06115</name>
</gene>
<accession>A0ABY5ZST4</accession>